<protein>
    <submittedName>
        <fullName evidence="1">Uncharacterized protein</fullName>
    </submittedName>
</protein>
<evidence type="ECO:0000313" key="2">
    <source>
        <dbReference type="Proteomes" id="UP000190888"/>
    </source>
</evidence>
<name>A0A1T4MA13_9BACT</name>
<dbReference type="EMBL" id="FUWH01000003">
    <property type="protein sequence ID" value="SJZ63745.1"/>
    <property type="molecule type" value="Genomic_DNA"/>
</dbReference>
<keyword evidence="2" id="KW-1185">Reference proteome</keyword>
<accession>A0A1T4MA13</accession>
<dbReference type="STRING" id="413434.SAMN04488132_103270"/>
<evidence type="ECO:0000313" key="1">
    <source>
        <dbReference type="EMBL" id="SJZ63745.1"/>
    </source>
</evidence>
<gene>
    <name evidence="1" type="ORF">SAMN04488132_103270</name>
</gene>
<dbReference type="RefSeq" id="WP_078830754.1">
    <property type="nucleotide sequence ID" value="NZ_FUWH01000003.1"/>
</dbReference>
<dbReference type="OrthoDB" id="978748at2"/>
<dbReference type="Proteomes" id="UP000190888">
    <property type="component" value="Unassembled WGS sequence"/>
</dbReference>
<proteinExistence type="predicted"/>
<organism evidence="1 2">
    <name type="scientific">Sediminibacterium ginsengisoli</name>
    <dbReference type="NCBI Taxonomy" id="413434"/>
    <lineage>
        <taxon>Bacteria</taxon>
        <taxon>Pseudomonadati</taxon>
        <taxon>Bacteroidota</taxon>
        <taxon>Chitinophagia</taxon>
        <taxon>Chitinophagales</taxon>
        <taxon>Chitinophagaceae</taxon>
        <taxon>Sediminibacterium</taxon>
    </lineage>
</organism>
<dbReference type="AlphaFoldDB" id="A0A1T4MA13"/>
<sequence>MRTASIQELKQELQHQDAAAVRALCLRLAKFKKENKELLTYLLFEAHDEHGYIESIKALTDEEFTGLPKSSAYLTKKSLRKILRIVNKYVRYSGSKLVETVLLLHFCRQMEDRGILETKTSRLSALFRQSDPIAKIYAQQLKKAGAALEQLHEDLQYDYRKELDQLSSSK</sequence>
<reference evidence="1 2" key="1">
    <citation type="submission" date="2017-02" db="EMBL/GenBank/DDBJ databases">
        <authorList>
            <person name="Peterson S.W."/>
        </authorList>
    </citation>
    <scope>NUCLEOTIDE SEQUENCE [LARGE SCALE GENOMIC DNA]</scope>
    <source>
        <strain evidence="1 2">DSM 22335</strain>
    </source>
</reference>